<protein>
    <submittedName>
        <fullName evidence="1">Uncharacterized protein</fullName>
    </submittedName>
</protein>
<proteinExistence type="predicted"/>
<dbReference type="Proteomes" id="UP000706333">
    <property type="component" value="Unassembled WGS sequence"/>
</dbReference>
<comment type="caution">
    <text evidence="1">The sequence shown here is derived from an EMBL/GenBank/DDBJ whole genome shotgun (WGS) entry which is preliminary data.</text>
</comment>
<accession>A0A934WIR0</accession>
<dbReference type="Pfam" id="PF09669">
    <property type="entry name" value="Phage_pRha"/>
    <property type="match status" value="1"/>
</dbReference>
<evidence type="ECO:0000313" key="1">
    <source>
        <dbReference type="EMBL" id="MBK5927092.1"/>
    </source>
</evidence>
<sequence length="118" mass="13518">MIPAAQAVIMSSREIAELVEKQHDHVLRDIEKMLAEINHPKFGAVDCAAEYRDAKGQMRKEYLLPRDLTVTLILGYRADLRYRVVKRLEELEAQARPDPVAMHDHLNLETADRSARAL</sequence>
<dbReference type="RefSeq" id="WP_201156860.1">
    <property type="nucleotide sequence ID" value="NZ_NHSD01000203.1"/>
</dbReference>
<dbReference type="InterPro" id="IPR014054">
    <property type="entry name" value="Phage_regulatory_Rha"/>
</dbReference>
<name>A0A934WIR0_9RHOB</name>
<reference evidence="1" key="2">
    <citation type="journal article" date="2020" name="Microorganisms">
        <title>Osmotic Adaptation and Compatible Solute Biosynthesis of Phototrophic Bacteria as Revealed from Genome Analyses.</title>
        <authorList>
            <person name="Imhoff J.F."/>
            <person name="Rahn T."/>
            <person name="Kunzel S."/>
            <person name="Keller A."/>
            <person name="Neulinger S.C."/>
        </authorList>
    </citation>
    <scope>NUCLEOTIDE SEQUENCE</scope>
    <source>
        <strain evidence="1">LMG 28126</strain>
    </source>
</reference>
<dbReference type="EMBL" id="NHSD01000203">
    <property type="protein sequence ID" value="MBK5927092.1"/>
    <property type="molecule type" value="Genomic_DNA"/>
</dbReference>
<gene>
    <name evidence="1" type="ORF">CCR87_07020</name>
</gene>
<dbReference type="AlphaFoldDB" id="A0A934WIR0"/>
<keyword evidence="2" id="KW-1185">Reference proteome</keyword>
<reference evidence="1" key="1">
    <citation type="submission" date="2017-05" db="EMBL/GenBank/DDBJ databases">
        <authorList>
            <person name="Imhoff J.F."/>
            <person name="Rahn T."/>
            <person name="Kuenzel S."/>
            <person name="Neulinger S.C."/>
        </authorList>
    </citation>
    <scope>NUCLEOTIDE SEQUENCE</scope>
    <source>
        <strain evidence="1">LMG 28126</strain>
    </source>
</reference>
<organism evidence="1 2">
    <name type="scientific">Rhodobaculum claviforme</name>
    <dbReference type="NCBI Taxonomy" id="1549854"/>
    <lineage>
        <taxon>Bacteria</taxon>
        <taxon>Pseudomonadati</taxon>
        <taxon>Pseudomonadota</taxon>
        <taxon>Alphaproteobacteria</taxon>
        <taxon>Rhodobacterales</taxon>
        <taxon>Paracoccaceae</taxon>
        <taxon>Rhodobaculum</taxon>
    </lineage>
</organism>
<evidence type="ECO:0000313" key="2">
    <source>
        <dbReference type="Proteomes" id="UP000706333"/>
    </source>
</evidence>